<dbReference type="GO" id="GO:0009306">
    <property type="term" value="P:protein secretion"/>
    <property type="evidence" value="ECO:0007669"/>
    <property type="project" value="InterPro"/>
</dbReference>
<comment type="caution">
    <text evidence="2">The sequence shown here is derived from an EMBL/GenBank/DDBJ whole genome shotgun (WGS) entry which is preliminary data.</text>
</comment>
<dbReference type="InterPro" id="IPR029025">
    <property type="entry name" value="T3SS_substrate_exporter_C"/>
</dbReference>
<keyword evidence="3" id="KW-1185">Reference proteome</keyword>
<dbReference type="SUPFAM" id="SSF160544">
    <property type="entry name" value="EscU C-terminal domain-like"/>
    <property type="match status" value="1"/>
</dbReference>
<dbReference type="GO" id="GO:0005886">
    <property type="term" value="C:plasma membrane"/>
    <property type="evidence" value="ECO:0007669"/>
    <property type="project" value="TreeGrafter"/>
</dbReference>
<keyword evidence="2" id="KW-0969">Cilium</keyword>
<feature type="region of interest" description="Disordered" evidence="1">
    <location>
        <begin position="1"/>
        <end position="22"/>
    </location>
</feature>
<keyword evidence="2" id="KW-0966">Cell projection</keyword>
<dbReference type="OrthoDB" id="5244399at2"/>
<accession>A0A2V2YX34</accession>
<dbReference type="AlphaFoldDB" id="A0A2V2YX34"/>
<evidence type="ECO:0000256" key="1">
    <source>
        <dbReference type="SAM" id="MobiDB-lite"/>
    </source>
</evidence>
<feature type="compositionally biased region" description="Low complexity" evidence="1">
    <location>
        <begin position="1"/>
        <end position="14"/>
    </location>
</feature>
<dbReference type="Gene3D" id="3.40.1690.10">
    <property type="entry name" value="secretion proteins EscU"/>
    <property type="match status" value="1"/>
</dbReference>
<protein>
    <submittedName>
        <fullName evidence="2">Flagellar biosynthesis protein</fullName>
    </submittedName>
</protein>
<proteinExistence type="predicted"/>
<organism evidence="2 3">
    <name type="scientific">Paenibacillus cellulosilyticus</name>
    <dbReference type="NCBI Taxonomy" id="375489"/>
    <lineage>
        <taxon>Bacteria</taxon>
        <taxon>Bacillati</taxon>
        <taxon>Bacillota</taxon>
        <taxon>Bacilli</taxon>
        <taxon>Bacillales</taxon>
        <taxon>Paenibacillaceae</taxon>
        <taxon>Paenibacillus</taxon>
    </lineage>
</organism>
<dbReference type="Pfam" id="PF01312">
    <property type="entry name" value="Bac_export_2"/>
    <property type="match status" value="1"/>
</dbReference>
<keyword evidence="2" id="KW-0282">Flagellum</keyword>
<evidence type="ECO:0000313" key="2">
    <source>
        <dbReference type="EMBL" id="PWW06378.1"/>
    </source>
</evidence>
<gene>
    <name evidence="2" type="ORF">DFQ01_103281</name>
</gene>
<sequence>MTRKPSSSTPSSSTATEQPAERVRRAVALKYEPGERSAPVVVAKGKGYLANAIVEKASENGVPVQEDASLVEVLSKLDINQEIPPELYALVAEILSFIYRSDKQAGGWDD</sequence>
<dbReference type="RefSeq" id="WP_110043056.1">
    <property type="nucleotide sequence ID" value="NZ_CP054612.1"/>
</dbReference>
<dbReference type="Proteomes" id="UP000246635">
    <property type="component" value="Unassembled WGS sequence"/>
</dbReference>
<dbReference type="PANTHER" id="PTHR30531:SF12">
    <property type="entry name" value="FLAGELLAR BIOSYNTHETIC PROTEIN FLHB"/>
    <property type="match status" value="1"/>
</dbReference>
<dbReference type="EMBL" id="QGTQ01000003">
    <property type="protein sequence ID" value="PWW06378.1"/>
    <property type="molecule type" value="Genomic_DNA"/>
</dbReference>
<evidence type="ECO:0000313" key="3">
    <source>
        <dbReference type="Proteomes" id="UP000246635"/>
    </source>
</evidence>
<reference evidence="2 3" key="1">
    <citation type="submission" date="2018-05" db="EMBL/GenBank/DDBJ databases">
        <title>Genomic Encyclopedia of Type Strains, Phase III (KMG-III): the genomes of soil and plant-associated and newly described type strains.</title>
        <authorList>
            <person name="Whitman W."/>
        </authorList>
    </citation>
    <scope>NUCLEOTIDE SEQUENCE [LARGE SCALE GENOMIC DNA]</scope>
    <source>
        <strain evidence="2 3">CECT 5696</strain>
    </source>
</reference>
<dbReference type="InterPro" id="IPR006135">
    <property type="entry name" value="T3SS_substrate_exporter"/>
</dbReference>
<name>A0A2V2YX34_9BACL</name>
<dbReference type="PANTHER" id="PTHR30531">
    <property type="entry name" value="FLAGELLAR BIOSYNTHETIC PROTEIN FLHB"/>
    <property type="match status" value="1"/>
</dbReference>